<comment type="subcellular location">
    <subcellularLocation>
        <location evidence="1">Cell membrane</location>
        <topology evidence="1">Multi-pass membrane protein</topology>
    </subcellularLocation>
</comment>
<feature type="transmembrane region" description="Helical" evidence="11">
    <location>
        <begin position="523"/>
        <end position="544"/>
    </location>
</feature>
<feature type="transmembrane region" description="Helical" evidence="11">
    <location>
        <begin position="1198"/>
        <end position="1222"/>
    </location>
</feature>
<gene>
    <name evidence="13" type="ORF">ASPACDRAFT_29926</name>
</gene>
<evidence type="ECO:0000256" key="1">
    <source>
        <dbReference type="ARBA" id="ARBA00004651"/>
    </source>
</evidence>
<dbReference type="CDD" id="cd03232">
    <property type="entry name" value="ABCG_PDR_domain2"/>
    <property type="match status" value="1"/>
</dbReference>
<evidence type="ECO:0000256" key="9">
    <source>
        <dbReference type="ARBA" id="ARBA00023136"/>
    </source>
</evidence>
<dbReference type="GO" id="GO:0140359">
    <property type="term" value="F:ABC-type transporter activity"/>
    <property type="evidence" value="ECO:0007669"/>
    <property type="project" value="InterPro"/>
</dbReference>
<dbReference type="GO" id="GO:0005524">
    <property type="term" value="F:ATP binding"/>
    <property type="evidence" value="ECO:0007669"/>
    <property type="project" value="UniProtKB-KW"/>
</dbReference>
<feature type="domain" description="ABC transporter" evidence="12">
    <location>
        <begin position="52"/>
        <end position="302"/>
    </location>
</feature>
<dbReference type="InterPro" id="IPR034001">
    <property type="entry name" value="ABCG_PDR_1"/>
</dbReference>
<keyword evidence="4" id="KW-1003">Cell membrane</keyword>
<protein>
    <recommendedName>
        <fullName evidence="12">ABC transporter domain-containing protein</fullName>
    </recommendedName>
</protein>
<feature type="transmembrane region" description="Helical" evidence="11">
    <location>
        <begin position="485"/>
        <end position="511"/>
    </location>
</feature>
<dbReference type="STRING" id="690307.A0A1L9WSW2"/>
<dbReference type="RefSeq" id="XP_020055542.1">
    <property type="nucleotide sequence ID" value="XM_020199681.1"/>
</dbReference>
<feature type="transmembrane region" description="Helical" evidence="11">
    <location>
        <begin position="412"/>
        <end position="433"/>
    </location>
</feature>
<dbReference type="VEuPathDB" id="FungiDB:ASPACDRAFT_29926"/>
<dbReference type="PROSITE" id="PS50893">
    <property type="entry name" value="ABC_TRANSPORTER_2"/>
    <property type="match status" value="2"/>
</dbReference>
<feature type="domain" description="ABC transporter" evidence="12">
    <location>
        <begin position="727"/>
        <end position="969"/>
    </location>
</feature>
<keyword evidence="3" id="KW-0813">Transport</keyword>
<evidence type="ECO:0000259" key="12">
    <source>
        <dbReference type="PROSITE" id="PS50893"/>
    </source>
</evidence>
<dbReference type="InterPro" id="IPR027417">
    <property type="entry name" value="P-loop_NTPase"/>
</dbReference>
<keyword evidence="9 11" id="KW-0472">Membrane</keyword>
<dbReference type="SMART" id="SM00382">
    <property type="entry name" value="AAA"/>
    <property type="match status" value="2"/>
</dbReference>
<dbReference type="PANTHER" id="PTHR19241">
    <property type="entry name" value="ATP-BINDING CASSETTE TRANSPORTER"/>
    <property type="match status" value="1"/>
</dbReference>
<evidence type="ECO:0000256" key="2">
    <source>
        <dbReference type="ARBA" id="ARBA00006012"/>
    </source>
</evidence>
<dbReference type="OrthoDB" id="245989at2759"/>
<evidence type="ECO:0000256" key="10">
    <source>
        <dbReference type="SAM" id="Coils"/>
    </source>
</evidence>
<keyword evidence="14" id="KW-1185">Reference proteome</keyword>
<evidence type="ECO:0000256" key="5">
    <source>
        <dbReference type="ARBA" id="ARBA00022692"/>
    </source>
</evidence>
<feature type="transmembrane region" description="Helical" evidence="11">
    <location>
        <begin position="1326"/>
        <end position="1345"/>
    </location>
</feature>
<feature type="coiled-coil region" evidence="10">
    <location>
        <begin position="1002"/>
        <end position="1029"/>
    </location>
</feature>
<dbReference type="InterPro" id="IPR013525">
    <property type="entry name" value="ABC2_TM"/>
</dbReference>
<dbReference type="GO" id="GO:0016887">
    <property type="term" value="F:ATP hydrolysis activity"/>
    <property type="evidence" value="ECO:0007669"/>
    <property type="project" value="InterPro"/>
</dbReference>
<accession>A0A1L9WSW2</accession>
<feature type="transmembrane region" description="Helical" evidence="11">
    <location>
        <begin position="658"/>
        <end position="680"/>
    </location>
</feature>
<evidence type="ECO:0000256" key="4">
    <source>
        <dbReference type="ARBA" id="ARBA00022475"/>
    </source>
</evidence>
<dbReference type="InterPro" id="IPR017871">
    <property type="entry name" value="ABC_transporter-like_CS"/>
</dbReference>
<evidence type="ECO:0000256" key="7">
    <source>
        <dbReference type="ARBA" id="ARBA00022840"/>
    </source>
</evidence>
<dbReference type="PROSITE" id="PS00211">
    <property type="entry name" value="ABC_TRANSPORTER_1"/>
    <property type="match status" value="1"/>
</dbReference>
<dbReference type="Proteomes" id="UP000184546">
    <property type="component" value="Unassembled WGS sequence"/>
</dbReference>
<keyword evidence="10" id="KW-0175">Coiled coil</keyword>
<feature type="transmembrane region" description="Helical" evidence="11">
    <location>
        <begin position="445"/>
        <end position="464"/>
    </location>
</feature>
<dbReference type="Gene3D" id="3.40.50.300">
    <property type="entry name" value="P-loop containing nucleotide triphosphate hydrolases"/>
    <property type="match status" value="2"/>
</dbReference>
<dbReference type="Pfam" id="PF01061">
    <property type="entry name" value="ABC2_membrane"/>
    <property type="match status" value="2"/>
</dbReference>
<dbReference type="Pfam" id="PF00005">
    <property type="entry name" value="ABC_tran"/>
    <property type="match status" value="2"/>
</dbReference>
<feature type="transmembrane region" description="Helical" evidence="11">
    <location>
        <begin position="1086"/>
        <end position="1107"/>
    </location>
</feature>
<comment type="similarity">
    <text evidence="2">Belongs to the ABC transporter superfamily. ABCG family. PDR (TC 3.A.1.205) subfamily.</text>
</comment>
<evidence type="ECO:0000256" key="8">
    <source>
        <dbReference type="ARBA" id="ARBA00022989"/>
    </source>
</evidence>
<feature type="transmembrane region" description="Helical" evidence="11">
    <location>
        <begin position="1128"/>
        <end position="1154"/>
    </location>
</feature>
<evidence type="ECO:0000313" key="13">
    <source>
        <dbReference type="EMBL" id="OJJ99202.1"/>
    </source>
</evidence>
<proteinExistence type="inferred from homology"/>
<evidence type="ECO:0000256" key="6">
    <source>
        <dbReference type="ARBA" id="ARBA00022741"/>
    </source>
</evidence>
<dbReference type="EMBL" id="KV878978">
    <property type="protein sequence ID" value="OJJ99202.1"/>
    <property type="molecule type" value="Genomic_DNA"/>
</dbReference>
<dbReference type="SUPFAM" id="SSF52540">
    <property type="entry name" value="P-loop containing nucleoside triphosphate hydrolases"/>
    <property type="match status" value="2"/>
</dbReference>
<name>A0A1L9WSW2_ASPA1</name>
<feature type="transmembrane region" description="Helical" evidence="11">
    <location>
        <begin position="556"/>
        <end position="573"/>
    </location>
</feature>
<dbReference type="FunFam" id="3.40.50.300:FF:000054">
    <property type="entry name" value="ABC multidrug transporter atrF"/>
    <property type="match status" value="1"/>
</dbReference>
<dbReference type="CDD" id="cd03233">
    <property type="entry name" value="ABCG_PDR_domain1"/>
    <property type="match status" value="1"/>
</dbReference>
<dbReference type="OMA" id="DYHVPFH"/>
<reference evidence="14" key="1">
    <citation type="journal article" date="2017" name="Genome Biol.">
        <title>Comparative genomics reveals high biological diversity and specific adaptations in the industrially and medically important fungal genus Aspergillus.</title>
        <authorList>
            <person name="de Vries R.P."/>
            <person name="Riley R."/>
            <person name="Wiebenga A."/>
            <person name="Aguilar-Osorio G."/>
            <person name="Amillis S."/>
            <person name="Uchima C.A."/>
            <person name="Anderluh G."/>
            <person name="Asadollahi M."/>
            <person name="Askin M."/>
            <person name="Barry K."/>
            <person name="Battaglia E."/>
            <person name="Bayram O."/>
            <person name="Benocci T."/>
            <person name="Braus-Stromeyer S.A."/>
            <person name="Caldana C."/>
            <person name="Canovas D."/>
            <person name="Cerqueira G.C."/>
            <person name="Chen F."/>
            <person name="Chen W."/>
            <person name="Choi C."/>
            <person name="Clum A."/>
            <person name="Dos Santos R.A."/>
            <person name="Damasio A.R."/>
            <person name="Diallinas G."/>
            <person name="Emri T."/>
            <person name="Fekete E."/>
            <person name="Flipphi M."/>
            <person name="Freyberg S."/>
            <person name="Gallo A."/>
            <person name="Gournas C."/>
            <person name="Habgood R."/>
            <person name="Hainaut M."/>
            <person name="Harispe M.L."/>
            <person name="Henrissat B."/>
            <person name="Hilden K.S."/>
            <person name="Hope R."/>
            <person name="Hossain A."/>
            <person name="Karabika E."/>
            <person name="Karaffa L."/>
            <person name="Karanyi Z."/>
            <person name="Krasevec N."/>
            <person name="Kuo A."/>
            <person name="Kusch H."/>
            <person name="LaButti K."/>
            <person name="Lagendijk E.L."/>
            <person name="Lapidus A."/>
            <person name="Levasseur A."/>
            <person name="Lindquist E."/>
            <person name="Lipzen A."/>
            <person name="Logrieco A.F."/>
            <person name="MacCabe A."/>
            <person name="Maekelae M.R."/>
            <person name="Malavazi I."/>
            <person name="Melin P."/>
            <person name="Meyer V."/>
            <person name="Mielnichuk N."/>
            <person name="Miskei M."/>
            <person name="Molnar A.P."/>
            <person name="Mule G."/>
            <person name="Ngan C.Y."/>
            <person name="Orejas M."/>
            <person name="Orosz E."/>
            <person name="Ouedraogo J.P."/>
            <person name="Overkamp K.M."/>
            <person name="Park H.-S."/>
            <person name="Perrone G."/>
            <person name="Piumi F."/>
            <person name="Punt P.J."/>
            <person name="Ram A.F."/>
            <person name="Ramon A."/>
            <person name="Rauscher S."/>
            <person name="Record E."/>
            <person name="Riano-Pachon D.M."/>
            <person name="Robert V."/>
            <person name="Roehrig J."/>
            <person name="Ruller R."/>
            <person name="Salamov A."/>
            <person name="Salih N.S."/>
            <person name="Samson R.A."/>
            <person name="Sandor E."/>
            <person name="Sanguinetti M."/>
            <person name="Schuetze T."/>
            <person name="Sepcic K."/>
            <person name="Shelest E."/>
            <person name="Sherlock G."/>
            <person name="Sophianopoulou V."/>
            <person name="Squina F.M."/>
            <person name="Sun H."/>
            <person name="Susca A."/>
            <person name="Todd R.B."/>
            <person name="Tsang A."/>
            <person name="Unkles S.E."/>
            <person name="van de Wiele N."/>
            <person name="van Rossen-Uffink D."/>
            <person name="Oliveira J.V."/>
            <person name="Vesth T.C."/>
            <person name="Visser J."/>
            <person name="Yu J.-H."/>
            <person name="Zhou M."/>
            <person name="Andersen M.R."/>
            <person name="Archer D.B."/>
            <person name="Baker S.E."/>
            <person name="Benoit I."/>
            <person name="Brakhage A.A."/>
            <person name="Braus G.H."/>
            <person name="Fischer R."/>
            <person name="Frisvad J.C."/>
            <person name="Goldman G.H."/>
            <person name="Houbraken J."/>
            <person name="Oakley B."/>
            <person name="Pocsi I."/>
            <person name="Scazzocchio C."/>
            <person name="Seiboth B."/>
            <person name="vanKuyk P.A."/>
            <person name="Wortman J."/>
            <person name="Dyer P.S."/>
            <person name="Grigoriev I.V."/>
        </authorList>
    </citation>
    <scope>NUCLEOTIDE SEQUENCE [LARGE SCALE GENOMIC DNA]</scope>
    <source>
        <strain evidence="14">ATCC 16872 / CBS 172.66 / WB 5094</strain>
    </source>
</reference>
<feature type="transmembrane region" description="Helical" evidence="11">
    <location>
        <begin position="1166"/>
        <end position="1186"/>
    </location>
</feature>
<dbReference type="InterPro" id="IPR003439">
    <property type="entry name" value="ABC_transporter-like_ATP-bd"/>
</dbReference>
<feature type="transmembrane region" description="Helical" evidence="11">
    <location>
        <begin position="1062"/>
        <end position="1080"/>
    </location>
</feature>
<evidence type="ECO:0000313" key="14">
    <source>
        <dbReference type="Proteomes" id="UP000184546"/>
    </source>
</evidence>
<dbReference type="GeneID" id="30973495"/>
<evidence type="ECO:0000256" key="11">
    <source>
        <dbReference type="SAM" id="Phobius"/>
    </source>
</evidence>
<dbReference type="Pfam" id="PF19055">
    <property type="entry name" value="ABC2_membrane_7"/>
    <property type="match status" value="1"/>
</dbReference>
<dbReference type="InterPro" id="IPR043926">
    <property type="entry name" value="ABCG_dom"/>
</dbReference>
<sequence length="1356" mass="151987">MDTSSSSATVDMESGASDIRKRLTLTFRNVSVNVTAPDAALGETLLSVADPRQITSWFQKSRRPKRTILKEITGQVRPGEMLFVLGRPGSGCTSFLRVLSNDRGAFDEVVGETRYGSMDHKQAKKYRQQIMFNNEDDVHFPTLTVNRTMKFALRNKVPRERPEHLQDRNAYVQEKRDDILGSLGIPHTKKTLVGNEFIRGVSGGERKRVSLAEMMAGQSPVQFWDNPTRGLDSKTAVEFARMLRREADQNEKTIVATMYQAGNGIYDQFDKVLVLADGMVTYYGPRAMARAYFEDMGFVCPRGANIADFLTSVTVTTERIVAPGMEGKVPNTAAEFEAYYRQSSICSQMLEDIQPPEKLVDEEINLANAVLMEKRKQHIPRPQSVYTAGLWHQVASCTVRQFQILAGDRLSAIIKVVSAILQALVCGSLFYNLKLDSSSIFLRPGALFFAVLYFLLETMSETTASFMGRPILSRQKRFGFYRPTAFAIANAITDFPIVLVQVSCFSLILYFMAGLQMDAGRFFTYWIIVVMQTLCFMQMFRAIGALCKKFGNASKMTGFVSTVFFVYGGYLIPFEQMHVWFRWIFYLNPGAYAFEALMANEFVGLELDCVAPDYIPYGSGYPAGASPNRGCTVKGSTDGVINGAAYIREQYSYSFHHIWRSFGIIVGFWAFFIFLTALGLEMNNNQSGSSVLLYKRGAKSKVADEEGSSATKSEGNALAQTGKQSTFTWNHLDYYVPFHGEKKQLLHQVFGYVKPGNLVALMGSSGAGKTTLLDVLAQRKDSGEIVGSILIDGRPQGISFQRTTGYCEQMDVHEGTATVREALVFSALLRQPASVPREEKIAYVDHIIDLLELSDIKDALIGVPGAGLSIEQRKRVTLGVELVAKPTLLFLDEPTSGLDGQSAYNIIRFLRKLVDGGQAVLCTIHQPSAVLFDAFDSLVLLAKGGKMTYFGETGEDSQKVLEYFAKNGAPCPPDVNPAEHIVEVIQGNTEKPIDWVDVWSQSEERELVLRDLEALNKEAEANSTGEEDHHDFATPIWFQFKMVLERLMTQLWRSPDYMWNKIILHVFAALFSGFTFWKMGDGTFALQLRLFAIFNFIFVAPGCINQMQPFFLHNRDIFETREKKSKTYHWMAFIGAQAVSEIPYLIICATLYFACWYFTAGFPVSAYISGHVYLQMIFYEFLYTSIGQAIAAYAPNEYFAAIMNPILIGAGMISFCGVVVPYDQITPFWRYWIYYLDPFTYLVGGLLGEVLWDVKVQCKASEFVQFSAPSGQTCGQYMADFIANNTGYLLDASATGSCSFCQYSTGADYAKSFNLKEKYYSWRDTGITALFCITSYGLVFLMMKLRSKKTKSARSE</sequence>
<keyword evidence="8 11" id="KW-1133">Transmembrane helix</keyword>
<dbReference type="InterPro" id="IPR010929">
    <property type="entry name" value="PDR_CDR_ABC"/>
</dbReference>
<evidence type="ECO:0000256" key="3">
    <source>
        <dbReference type="ARBA" id="ARBA00022448"/>
    </source>
</evidence>
<dbReference type="InterPro" id="IPR034003">
    <property type="entry name" value="ABCG_PDR_2"/>
</dbReference>
<organism evidence="13 14">
    <name type="scientific">Aspergillus aculeatus (strain ATCC 16872 / CBS 172.66 / WB 5094)</name>
    <dbReference type="NCBI Taxonomy" id="690307"/>
    <lineage>
        <taxon>Eukaryota</taxon>
        <taxon>Fungi</taxon>
        <taxon>Dikarya</taxon>
        <taxon>Ascomycota</taxon>
        <taxon>Pezizomycotina</taxon>
        <taxon>Eurotiomycetes</taxon>
        <taxon>Eurotiomycetidae</taxon>
        <taxon>Eurotiales</taxon>
        <taxon>Aspergillaceae</taxon>
        <taxon>Aspergillus</taxon>
        <taxon>Aspergillus subgen. Circumdati</taxon>
    </lineage>
</organism>
<dbReference type="Pfam" id="PF06422">
    <property type="entry name" value="PDR_CDR"/>
    <property type="match status" value="1"/>
</dbReference>
<keyword evidence="7" id="KW-0067">ATP-binding</keyword>
<keyword evidence="5 11" id="KW-0812">Transmembrane</keyword>
<dbReference type="InterPro" id="IPR003593">
    <property type="entry name" value="AAA+_ATPase"/>
</dbReference>
<keyword evidence="6" id="KW-0547">Nucleotide-binding</keyword>
<dbReference type="GO" id="GO:0005886">
    <property type="term" value="C:plasma membrane"/>
    <property type="evidence" value="ECO:0007669"/>
    <property type="project" value="UniProtKB-SubCell"/>
</dbReference>